<dbReference type="CDD" id="cd00067">
    <property type="entry name" value="GAL4"/>
    <property type="match status" value="1"/>
</dbReference>
<dbReference type="InterPro" id="IPR036864">
    <property type="entry name" value="Zn2-C6_fun-type_DNA-bd_sf"/>
</dbReference>
<gene>
    <name evidence="4" type="ORF">VTL71DRAFT_1339</name>
</gene>
<evidence type="ECO:0000313" key="5">
    <source>
        <dbReference type="Proteomes" id="UP001595075"/>
    </source>
</evidence>
<keyword evidence="5" id="KW-1185">Reference proteome</keyword>
<dbReference type="EMBL" id="JAZHXI010000010">
    <property type="protein sequence ID" value="KAL2066915.1"/>
    <property type="molecule type" value="Genomic_DNA"/>
</dbReference>
<feature type="domain" description="Zn(2)-C6 fungal-type" evidence="3">
    <location>
        <begin position="11"/>
        <end position="55"/>
    </location>
</feature>
<reference evidence="4 5" key="1">
    <citation type="journal article" date="2024" name="Commun. Biol.">
        <title>Comparative genomic analysis of thermophilic fungi reveals convergent evolutionary adaptations and gene losses.</title>
        <authorList>
            <person name="Steindorff A.S."/>
            <person name="Aguilar-Pontes M.V."/>
            <person name="Robinson A.J."/>
            <person name="Andreopoulos B."/>
            <person name="LaButti K."/>
            <person name="Kuo A."/>
            <person name="Mondo S."/>
            <person name="Riley R."/>
            <person name="Otillar R."/>
            <person name="Haridas S."/>
            <person name="Lipzen A."/>
            <person name="Grimwood J."/>
            <person name="Schmutz J."/>
            <person name="Clum A."/>
            <person name="Reid I.D."/>
            <person name="Moisan M.C."/>
            <person name="Butler G."/>
            <person name="Nguyen T.T.M."/>
            <person name="Dewar K."/>
            <person name="Conant G."/>
            <person name="Drula E."/>
            <person name="Henrissat B."/>
            <person name="Hansel C."/>
            <person name="Singer S."/>
            <person name="Hutchinson M.I."/>
            <person name="de Vries R.P."/>
            <person name="Natvig D.O."/>
            <person name="Powell A.J."/>
            <person name="Tsang A."/>
            <person name="Grigoriev I.V."/>
        </authorList>
    </citation>
    <scope>NUCLEOTIDE SEQUENCE [LARGE SCALE GENOMIC DNA]</scope>
    <source>
        <strain evidence="4 5">CBS 494.80</strain>
    </source>
</reference>
<dbReference type="InterPro" id="IPR021858">
    <property type="entry name" value="Fun_TF"/>
</dbReference>
<dbReference type="Pfam" id="PF11951">
    <property type="entry name" value="Fungal_trans_2"/>
    <property type="match status" value="2"/>
</dbReference>
<organism evidence="4 5">
    <name type="scientific">Oculimacula yallundae</name>
    <dbReference type="NCBI Taxonomy" id="86028"/>
    <lineage>
        <taxon>Eukaryota</taxon>
        <taxon>Fungi</taxon>
        <taxon>Dikarya</taxon>
        <taxon>Ascomycota</taxon>
        <taxon>Pezizomycotina</taxon>
        <taxon>Leotiomycetes</taxon>
        <taxon>Helotiales</taxon>
        <taxon>Ploettnerulaceae</taxon>
        <taxon>Oculimacula</taxon>
    </lineage>
</organism>
<evidence type="ECO:0000259" key="3">
    <source>
        <dbReference type="SMART" id="SM00066"/>
    </source>
</evidence>
<dbReference type="PANTHER" id="PTHR37534:SF49">
    <property type="entry name" value="LYSINE BIOSYNTHESIS REGULATORY PROTEIN LYS14"/>
    <property type="match status" value="1"/>
</dbReference>
<dbReference type="PANTHER" id="PTHR37534">
    <property type="entry name" value="TRANSCRIPTIONAL ACTIVATOR PROTEIN UGA3"/>
    <property type="match status" value="1"/>
</dbReference>
<sequence length="481" mass="54308">MSPTSQRLSTKRMSKGCWTCKVRKIGRDKTPPSCNNCARTKRCCEGYGVKLHWPESADGRRPVHAWDSLPHQQRVETHFPHNCSNVYFFNTTNDDMKCVTIDAWTHNTRGNGMSSIERSLEYGYEVDSSTDDNQLLSYYHGVLSGMITTIDDDQNGFRSILLPNALSHQSLASQSLHEAILALSALHLQDRIHSGQRETGTCMMLCVCDVFDAVDGSWYSHMHAANTISRSMLAQYTPSDSTAHFLISWLTYHKVLSEFSCPPDQPSTQIGSLKVPVTEAHNQVIIGSLGCSMQVLECISCINHLARTIDQHPLKALSPEMSLIAEQLESQLDTLQQVPRIVHEGISRQIDEARIINTAELYRISTHVYLCQTVSNNSEDNSRLRHLVSEALLVLKKLVICTSPWPLFIIACEIATDEERIIILDILVKMQTVRRIGNVAIMRNIIKAVWKRTDLNAMSQMGVRFIWKDLIDAKLQRPSFI</sequence>
<dbReference type="InterPro" id="IPR001138">
    <property type="entry name" value="Zn2Cys6_DnaBD"/>
</dbReference>
<evidence type="ECO:0000256" key="2">
    <source>
        <dbReference type="ARBA" id="ARBA00023242"/>
    </source>
</evidence>
<evidence type="ECO:0000256" key="1">
    <source>
        <dbReference type="ARBA" id="ARBA00004123"/>
    </source>
</evidence>
<proteinExistence type="predicted"/>
<comment type="caution">
    <text evidence="4">The sequence shown here is derived from an EMBL/GenBank/DDBJ whole genome shotgun (WGS) entry which is preliminary data.</text>
</comment>
<comment type="subcellular location">
    <subcellularLocation>
        <location evidence="1">Nucleus</location>
    </subcellularLocation>
</comment>
<dbReference type="SUPFAM" id="SSF57701">
    <property type="entry name" value="Zn2/Cys6 DNA-binding domain"/>
    <property type="match status" value="1"/>
</dbReference>
<keyword evidence="2" id="KW-0539">Nucleus</keyword>
<name>A0ABR4CAE5_9HELO</name>
<protein>
    <recommendedName>
        <fullName evidence="3">Zn(2)-C6 fungal-type domain-containing protein</fullName>
    </recommendedName>
</protein>
<dbReference type="Proteomes" id="UP001595075">
    <property type="component" value="Unassembled WGS sequence"/>
</dbReference>
<dbReference type="SMART" id="SM00066">
    <property type="entry name" value="GAL4"/>
    <property type="match status" value="1"/>
</dbReference>
<accession>A0ABR4CAE5</accession>
<evidence type="ECO:0000313" key="4">
    <source>
        <dbReference type="EMBL" id="KAL2066915.1"/>
    </source>
</evidence>